<sequence>MSAEEPPAASPSPRRSPGRRTAFVAAGVLVLLVVVAVLVVVLAGGGKHKAPAAAPSSSAPAPTTPPPPSPSPTPVPQTFPYVVLQAGDCVSDPSITSSLKKVTKHDCHSPHDTQITGLVQLPAGLKTAFDINKQGRALCKPINDAAWHRQPAALADRLNEGIYFPDLKPYQAGTHTVTCMLEIGFRASKLTAPLR</sequence>
<comment type="caution">
    <text evidence="1">The sequence shown here is derived from an EMBL/GenBank/DDBJ whole genome shotgun (WGS) entry which is preliminary data.</text>
</comment>
<gene>
    <name evidence="1" type="ORF">ACEZDG_24110</name>
</gene>
<evidence type="ECO:0000313" key="2">
    <source>
        <dbReference type="Proteomes" id="UP001592582"/>
    </source>
</evidence>
<dbReference type="Proteomes" id="UP001592582">
    <property type="component" value="Unassembled WGS sequence"/>
</dbReference>
<accession>A0ABV6VFI8</accession>
<keyword evidence="2" id="KW-1185">Reference proteome</keyword>
<dbReference type="EMBL" id="JBHEZX010000011">
    <property type="protein sequence ID" value="MFC1412357.1"/>
    <property type="molecule type" value="Genomic_DNA"/>
</dbReference>
<proteinExistence type="predicted"/>
<name>A0ABV6VFI8_9ACTN</name>
<evidence type="ECO:0000313" key="1">
    <source>
        <dbReference type="EMBL" id="MFC1412357.1"/>
    </source>
</evidence>
<organism evidence="1 2">
    <name type="scientific">Streptacidiphilus alkalitolerans</name>
    <dbReference type="NCBI Taxonomy" id="3342712"/>
    <lineage>
        <taxon>Bacteria</taxon>
        <taxon>Bacillati</taxon>
        <taxon>Actinomycetota</taxon>
        <taxon>Actinomycetes</taxon>
        <taxon>Kitasatosporales</taxon>
        <taxon>Streptomycetaceae</taxon>
        <taxon>Streptacidiphilus</taxon>
    </lineage>
</organism>
<protein>
    <submittedName>
        <fullName evidence="1">Uncharacterized protein</fullName>
    </submittedName>
</protein>
<reference evidence="1 2" key="1">
    <citation type="submission" date="2024-09" db="EMBL/GenBank/DDBJ databases">
        <authorList>
            <person name="Lee S.D."/>
        </authorList>
    </citation>
    <scope>NUCLEOTIDE SEQUENCE [LARGE SCALE GENOMIC DNA]</scope>
    <source>
        <strain evidence="1 2">N1-1</strain>
    </source>
</reference>